<dbReference type="Pfam" id="PF08284">
    <property type="entry name" value="RVP_2"/>
    <property type="match status" value="1"/>
</dbReference>
<accession>A0A388K4S4</accession>
<dbReference type="EMBL" id="BFEA01000057">
    <property type="protein sequence ID" value="GBG65019.1"/>
    <property type="molecule type" value="Genomic_DNA"/>
</dbReference>
<sequence>MDELRQRFHYEEAGSELASILQSIVIYLVSLEKKIDRNTASLETVTTLLKGKDKVGPQEETEGEVVKKEPHDKLVKNVMKRVTSEKFDSSKKEPERPAEKEEPTKKEEPVKEAEKPKKKEKVKMKLSFMYNNKKDENLLLWIGEIQTYCGTAPVEPESQVAFSTSCLGGVVKEWVLAEANAVGFEDIEEDSFPAHRLEHPNIVLCSVSLDDSIDELDNELIALRSSWAKKAKSKGELMITDIEVTHTRAGALLDPGSTRSYISEKAIRKLHLGMKVKYLPRPIMFVPADKSTITVSQYVDRVKCYFRIKEGKKILHEVSFLVEKNLPFDMILGMDWHEEADPELPNLSFDDSKEEVGSKGDDGACQESRGQTYVPTHVQYAWMCQRKEMYYAGFHVCISFTKSVSTNG</sequence>
<protein>
    <submittedName>
        <fullName evidence="2">Uncharacterized protein</fullName>
    </submittedName>
</protein>
<dbReference type="SUPFAM" id="SSF50630">
    <property type="entry name" value="Acid proteases"/>
    <property type="match status" value="1"/>
</dbReference>
<feature type="region of interest" description="Disordered" evidence="1">
    <location>
        <begin position="50"/>
        <end position="117"/>
    </location>
</feature>
<organism evidence="2 3">
    <name type="scientific">Chara braunii</name>
    <name type="common">Braun's stonewort</name>
    <dbReference type="NCBI Taxonomy" id="69332"/>
    <lineage>
        <taxon>Eukaryota</taxon>
        <taxon>Viridiplantae</taxon>
        <taxon>Streptophyta</taxon>
        <taxon>Charophyceae</taxon>
        <taxon>Charales</taxon>
        <taxon>Characeae</taxon>
        <taxon>Chara</taxon>
    </lineage>
</organism>
<dbReference type="AlphaFoldDB" id="A0A388K4S4"/>
<comment type="caution">
    <text evidence="2">The sequence shown here is derived from an EMBL/GenBank/DDBJ whole genome shotgun (WGS) entry which is preliminary data.</text>
</comment>
<evidence type="ECO:0000313" key="3">
    <source>
        <dbReference type="Proteomes" id="UP000265515"/>
    </source>
</evidence>
<feature type="compositionally biased region" description="Basic and acidic residues" evidence="1">
    <location>
        <begin position="82"/>
        <end position="117"/>
    </location>
</feature>
<dbReference type="Proteomes" id="UP000265515">
    <property type="component" value="Unassembled WGS sequence"/>
</dbReference>
<dbReference type="InterPro" id="IPR021109">
    <property type="entry name" value="Peptidase_aspartic_dom_sf"/>
</dbReference>
<evidence type="ECO:0000256" key="1">
    <source>
        <dbReference type="SAM" id="MobiDB-lite"/>
    </source>
</evidence>
<reference evidence="2 3" key="1">
    <citation type="journal article" date="2018" name="Cell">
        <title>The Chara Genome: Secondary Complexity and Implications for Plant Terrestrialization.</title>
        <authorList>
            <person name="Nishiyama T."/>
            <person name="Sakayama H."/>
            <person name="Vries J.D."/>
            <person name="Buschmann H."/>
            <person name="Saint-Marcoux D."/>
            <person name="Ullrich K.K."/>
            <person name="Haas F.B."/>
            <person name="Vanderstraeten L."/>
            <person name="Becker D."/>
            <person name="Lang D."/>
            <person name="Vosolsobe S."/>
            <person name="Rombauts S."/>
            <person name="Wilhelmsson P.K.I."/>
            <person name="Janitza P."/>
            <person name="Kern R."/>
            <person name="Heyl A."/>
            <person name="Rumpler F."/>
            <person name="Villalobos L.I.A.C."/>
            <person name="Clay J.M."/>
            <person name="Skokan R."/>
            <person name="Toyoda A."/>
            <person name="Suzuki Y."/>
            <person name="Kagoshima H."/>
            <person name="Schijlen E."/>
            <person name="Tajeshwar N."/>
            <person name="Catarino B."/>
            <person name="Hetherington A.J."/>
            <person name="Saltykova A."/>
            <person name="Bonnot C."/>
            <person name="Breuninger H."/>
            <person name="Symeonidi A."/>
            <person name="Radhakrishnan G.V."/>
            <person name="Van Nieuwerburgh F."/>
            <person name="Deforce D."/>
            <person name="Chang C."/>
            <person name="Karol K.G."/>
            <person name="Hedrich R."/>
            <person name="Ulvskov P."/>
            <person name="Glockner G."/>
            <person name="Delwiche C.F."/>
            <person name="Petrasek J."/>
            <person name="Van de Peer Y."/>
            <person name="Friml J."/>
            <person name="Beilby M."/>
            <person name="Dolan L."/>
            <person name="Kohara Y."/>
            <person name="Sugano S."/>
            <person name="Fujiyama A."/>
            <person name="Delaux P.-M."/>
            <person name="Quint M."/>
            <person name="TheiBen G."/>
            <person name="Hagemann M."/>
            <person name="Harholt J."/>
            <person name="Dunand C."/>
            <person name="Zachgo S."/>
            <person name="Langdale J."/>
            <person name="Maumus F."/>
            <person name="Straeten D.V.D."/>
            <person name="Gould S.B."/>
            <person name="Rensing S.A."/>
        </authorList>
    </citation>
    <scope>NUCLEOTIDE SEQUENCE [LARGE SCALE GENOMIC DNA]</scope>
    <source>
        <strain evidence="2 3">S276</strain>
    </source>
</reference>
<keyword evidence="3" id="KW-1185">Reference proteome</keyword>
<name>A0A388K4S4_CHABU</name>
<gene>
    <name evidence="2" type="ORF">CBR_g49088</name>
</gene>
<evidence type="ECO:0000313" key="2">
    <source>
        <dbReference type="EMBL" id="GBG65019.1"/>
    </source>
</evidence>
<proteinExistence type="predicted"/>
<feature type="compositionally biased region" description="Basic and acidic residues" evidence="1">
    <location>
        <begin position="64"/>
        <end position="75"/>
    </location>
</feature>
<dbReference type="Gene3D" id="2.40.70.10">
    <property type="entry name" value="Acid Proteases"/>
    <property type="match status" value="1"/>
</dbReference>
<dbReference type="Gramene" id="GBG65019">
    <property type="protein sequence ID" value="GBG65019"/>
    <property type="gene ID" value="CBR_g49088"/>
</dbReference>
<dbReference type="CDD" id="cd00303">
    <property type="entry name" value="retropepsin_like"/>
    <property type="match status" value="1"/>
</dbReference>